<keyword evidence="2" id="KW-0436">Ligase</keyword>
<dbReference type="InterPro" id="IPR003879">
    <property type="entry name" value="Butyrophylin_SPRY"/>
</dbReference>
<feature type="domain" description="B30.2/SPRY" evidence="1">
    <location>
        <begin position="1"/>
        <end position="84"/>
    </location>
</feature>
<feature type="non-terminal residue" evidence="2">
    <location>
        <position position="1"/>
    </location>
</feature>
<name>A0A7K8A510_9PASE</name>
<dbReference type="EMBL" id="VZTG01009767">
    <property type="protein sequence ID" value="NXA97712.1"/>
    <property type="molecule type" value="Genomic_DNA"/>
</dbReference>
<dbReference type="Proteomes" id="UP000538725">
    <property type="component" value="Unassembled WGS sequence"/>
</dbReference>
<dbReference type="GO" id="GO:0016874">
    <property type="term" value="F:ligase activity"/>
    <property type="evidence" value="ECO:0007669"/>
    <property type="project" value="UniProtKB-KW"/>
</dbReference>
<dbReference type="Gene3D" id="2.60.120.920">
    <property type="match status" value="1"/>
</dbReference>
<evidence type="ECO:0000313" key="2">
    <source>
        <dbReference type="EMBL" id="NXA97712.1"/>
    </source>
</evidence>
<dbReference type="InterPro" id="IPR013320">
    <property type="entry name" value="ConA-like_dom_sf"/>
</dbReference>
<dbReference type="InterPro" id="IPR043136">
    <property type="entry name" value="B30.2/SPRY_sf"/>
</dbReference>
<dbReference type="InterPro" id="IPR001870">
    <property type="entry name" value="B30.2/SPRY"/>
</dbReference>
<comment type="caution">
    <text evidence="2">The sequence shown here is derived from an EMBL/GenBank/DDBJ whole genome shotgun (WGS) entry which is preliminary data.</text>
</comment>
<accession>A0A7K8A510</accession>
<keyword evidence="3" id="KW-1185">Reference proteome</keyword>
<evidence type="ECO:0000313" key="3">
    <source>
        <dbReference type="Proteomes" id="UP000538725"/>
    </source>
</evidence>
<proteinExistence type="predicted"/>
<dbReference type="Pfam" id="PF00622">
    <property type="entry name" value="SPRY"/>
    <property type="match status" value="1"/>
</dbReference>
<gene>
    <name evidence="2" type="primary">Trim7_2</name>
    <name evidence="2" type="ORF">MELVER_R15484</name>
</gene>
<protein>
    <submittedName>
        <fullName evidence="2">TRIM7 ligase</fullName>
    </submittedName>
</protein>
<dbReference type="PANTHER" id="PTHR24103">
    <property type="entry name" value="E3 UBIQUITIN-PROTEIN LIGASE TRIM"/>
    <property type="match status" value="1"/>
</dbReference>
<dbReference type="AlphaFoldDB" id="A0A7K8A510"/>
<dbReference type="PROSITE" id="PS50188">
    <property type="entry name" value="B302_SPRY"/>
    <property type="match status" value="1"/>
</dbReference>
<dbReference type="PRINTS" id="PR01407">
    <property type="entry name" value="BUTYPHLNCDUF"/>
</dbReference>
<dbReference type="SUPFAM" id="SSF49899">
    <property type="entry name" value="Concanavalin A-like lectins/glucanases"/>
    <property type="match status" value="1"/>
</dbReference>
<organism evidence="2 3">
    <name type="scientific">Melanocharis versteri</name>
    <name type="common">Fan-tailed berrypecker</name>
    <dbReference type="NCBI Taxonomy" id="254552"/>
    <lineage>
        <taxon>Eukaryota</taxon>
        <taxon>Metazoa</taxon>
        <taxon>Chordata</taxon>
        <taxon>Craniata</taxon>
        <taxon>Vertebrata</taxon>
        <taxon>Euteleostomi</taxon>
        <taxon>Archelosauria</taxon>
        <taxon>Archosauria</taxon>
        <taxon>Dinosauria</taxon>
        <taxon>Saurischia</taxon>
        <taxon>Theropoda</taxon>
        <taxon>Coelurosauria</taxon>
        <taxon>Aves</taxon>
        <taxon>Neognathae</taxon>
        <taxon>Neoaves</taxon>
        <taxon>Telluraves</taxon>
        <taxon>Australaves</taxon>
        <taxon>Passeriformes</taxon>
        <taxon>Passeroidea</taxon>
        <taxon>Melanocharitidae</taxon>
        <taxon>Melanocharis</taxon>
    </lineage>
</organism>
<reference evidence="2 3" key="1">
    <citation type="submission" date="2019-09" db="EMBL/GenBank/DDBJ databases">
        <title>Bird 10,000 Genomes (B10K) Project - Family phase.</title>
        <authorList>
            <person name="Zhang G."/>
        </authorList>
    </citation>
    <scope>NUCLEOTIDE SEQUENCE [LARGE SCALE GENOMIC DNA]</scope>
    <source>
        <strain evidence="2">B10K-DU-029-37</strain>
        <tissue evidence="2">Liver</tissue>
    </source>
</reference>
<feature type="non-terminal residue" evidence="2">
    <location>
        <position position="84"/>
    </location>
</feature>
<evidence type="ECO:0000259" key="1">
    <source>
        <dbReference type="PROSITE" id="PS50188"/>
    </source>
</evidence>
<dbReference type="InterPro" id="IPR003877">
    <property type="entry name" value="SPRY_dom"/>
</dbReference>
<dbReference type="InterPro" id="IPR050143">
    <property type="entry name" value="TRIM/RBCC"/>
</dbReference>
<sequence length="84" mass="9462">EVVDVEGWAVGVSRADLRRDNNIDIKPEAGIWTVWVWAGQLKAYTSPDRTPLPEISTPEQIRVCLDYEEGQVAFFSVDKGIPIF</sequence>